<reference evidence="1" key="1">
    <citation type="journal article" date="2020" name="Stud. Mycol.">
        <title>101 Dothideomycetes genomes: a test case for predicting lifestyles and emergence of pathogens.</title>
        <authorList>
            <person name="Haridas S."/>
            <person name="Albert R."/>
            <person name="Binder M."/>
            <person name="Bloem J."/>
            <person name="Labutti K."/>
            <person name="Salamov A."/>
            <person name="Andreopoulos B."/>
            <person name="Baker S."/>
            <person name="Barry K."/>
            <person name="Bills G."/>
            <person name="Bluhm B."/>
            <person name="Cannon C."/>
            <person name="Castanera R."/>
            <person name="Culley D."/>
            <person name="Daum C."/>
            <person name="Ezra D."/>
            <person name="Gonzalez J."/>
            <person name="Henrissat B."/>
            <person name="Kuo A."/>
            <person name="Liang C."/>
            <person name="Lipzen A."/>
            <person name="Lutzoni F."/>
            <person name="Magnuson J."/>
            <person name="Mondo S."/>
            <person name="Nolan M."/>
            <person name="Ohm R."/>
            <person name="Pangilinan J."/>
            <person name="Park H.-J."/>
            <person name="Ramirez L."/>
            <person name="Alfaro M."/>
            <person name="Sun H."/>
            <person name="Tritt A."/>
            <person name="Yoshinaga Y."/>
            <person name="Zwiers L.-H."/>
            <person name="Turgeon B."/>
            <person name="Goodwin S."/>
            <person name="Spatafora J."/>
            <person name="Crous P."/>
            <person name="Grigoriev I."/>
        </authorList>
    </citation>
    <scope>NUCLEOTIDE SEQUENCE</scope>
    <source>
        <strain evidence="1">ATCC 36951</strain>
    </source>
</reference>
<dbReference type="Proteomes" id="UP000799537">
    <property type="component" value="Unassembled WGS sequence"/>
</dbReference>
<dbReference type="OrthoDB" id="6474464at2759"/>
<dbReference type="AlphaFoldDB" id="A0A6A6C7Y3"/>
<dbReference type="Pfam" id="PF04724">
    <property type="entry name" value="Glyco_transf_17"/>
    <property type="match status" value="2"/>
</dbReference>
<proteinExistence type="predicted"/>
<dbReference type="PANTHER" id="PTHR12224:SF0">
    <property type="entry name" value="BETA-1,4-MANNOSYL-GLYCOPROTEIN 4-BETA-N-ACETYLGLUCOSAMINYLTRANSFERASE"/>
    <property type="match status" value="1"/>
</dbReference>
<evidence type="ECO:0000313" key="1">
    <source>
        <dbReference type="EMBL" id="KAF2163155.1"/>
    </source>
</evidence>
<dbReference type="PANTHER" id="PTHR12224">
    <property type="entry name" value="BETA-1,4-MANNOSYL-GLYCOPROTEIN BETA-1,4-N-ACETYLGLUCOSAMINYL-TRANSFERASE"/>
    <property type="match status" value="1"/>
</dbReference>
<dbReference type="InterPro" id="IPR006813">
    <property type="entry name" value="Glyco_trans_17"/>
</dbReference>
<dbReference type="RefSeq" id="XP_033664044.1">
    <property type="nucleotide sequence ID" value="XM_033808180.1"/>
</dbReference>
<sequence length="378" mass="43730">MLLSTSSRVRSRRRLAWLAVIATGVVLALWLVQHDGSREHVLDHNVVRRYAASGSDDFAARKALCDAHDFLLSPSPEKKLYDLILLSTELDWLEIRLNTLGPYVSYFVILESPTTFTGQPKPTLLDDPVHWNRFRNFHQQIIHRIVEDPVNSTRAWDHEDFFRNALLTSTFPTLEGTKAEPKKGDVLLVSDVDELIRPETAVLLNTCEIPRRLTLMSQFFYYSFQWRHIGPPWPHPQATTYMGSMEETLRPNDLRMDILPPSSIFSLPFSSLRRWYDRATLQDAGWHCSSCFATVAEFQTKMSSFSHKSLNTEENRDAGTIVERVRKGEDLFGREGETYEFLERERMDLPGFVEDEWRDKGRFGWLVERTGRDGGFVD</sequence>
<keyword evidence="2" id="KW-1185">Reference proteome</keyword>
<dbReference type="EMBL" id="ML993610">
    <property type="protein sequence ID" value="KAF2163155.1"/>
    <property type="molecule type" value="Genomic_DNA"/>
</dbReference>
<keyword evidence="1" id="KW-0808">Transferase</keyword>
<evidence type="ECO:0000313" key="2">
    <source>
        <dbReference type="Proteomes" id="UP000799537"/>
    </source>
</evidence>
<organism evidence="1 2">
    <name type="scientific">Zasmidium cellare ATCC 36951</name>
    <dbReference type="NCBI Taxonomy" id="1080233"/>
    <lineage>
        <taxon>Eukaryota</taxon>
        <taxon>Fungi</taxon>
        <taxon>Dikarya</taxon>
        <taxon>Ascomycota</taxon>
        <taxon>Pezizomycotina</taxon>
        <taxon>Dothideomycetes</taxon>
        <taxon>Dothideomycetidae</taxon>
        <taxon>Mycosphaerellales</taxon>
        <taxon>Mycosphaerellaceae</taxon>
        <taxon>Zasmidium</taxon>
    </lineage>
</organism>
<protein>
    <submittedName>
        <fullName evidence="1">Glycosyltransferase family 17 protein</fullName>
    </submittedName>
</protein>
<dbReference type="GeneID" id="54561452"/>
<dbReference type="GO" id="GO:0003830">
    <property type="term" value="F:beta-1,4-mannosylglycoprotein 4-beta-N-acetylglucosaminyltransferase activity"/>
    <property type="evidence" value="ECO:0007669"/>
    <property type="project" value="InterPro"/>
</dbReference>
<accession>A0A6A6C7Y3</accession>
<dbReference type="GO" id="GO:0006044">
    <property type="term" value="P:N-acetylglucosamine metabolic process"/>
    <property type="evidence" value="ECO:0007669"/>
    <property type="project" value="TreeGrafter"/>
</dbReference>
<name>A0A6A6C7Y3_ZASCE</name>
<dbReference type="GO" id="GO:0016020">
    <property type="term" value="C:membrane"/>
    <property type="evidence" value="ECO:0007669"/>
    <property type="project" value="InterPro"/>
</dbReference>
<gene>
    <name evidence="1" type="ORF">M409DRAFT_26598</name>
</gene>